<keyword evidence="2" id="KW-1185">Reference proteome</keyword>
<accession>A0A8S9Z665</accession>
<sequence>MLVPYTYCEATYTYPTLYWYGRTSVKLCQWEKTSCGITDPVVFLIIVTNSHPSQSFWAELITVHLNSSR</sequence>
<gene>
    <name evidence="1" type="ORF">EG68_01238</name>
</gene>
<comment type="caution">
    <text evidence="1">The sequence shown here is derived from an EMBL/GenBank/DDBJ whole genome shotgun (WGS) entry which is preliminary data.</text>
</comment>
<proteinExistence type="predicted"/>
<dbReference type="AlphaFoldDB" id="A0A8S9Z665"/>
<evidence type="ECO:0000313" key="2">
    <source>
        <dbReference type="Proteomes" id="UP000822476"/>
    </source>
</evidence>
<dbReference type="EMBL" id="JTDE01000074">
    <property type="protein sequence ID" value="KAF7262402.1"/>
    <property type="molecule type" value="Genomic_DNA"/>
</dbReference>
<name>A0A8S9Z665_9TREM</name>
<reference evidence="1" key="1">
    <citation type="submission" date="2019-07" db="EMBL/GenBank/DDBJ databases">
        <title>Annotation for the trematode Paragonimus miyazaki's.</title>
        <authorList>
            <person name="Choi Y.-J."/>
        </authorList>
    </citation>
    <scope>NUCLEOTIDE SEQUENCE</scope>
    <source>
        <strain evidence="1">Japan</strain>
    </source>
</reference>
<protein>
    <submittedName>
        <fullName evidence="1">Uncharacterized protein</fullName>
    </submittedName>
</protein>
<evidence type="ECO:0000313" key="1">
    <source>
        <dbReference type="EMBL" id="KAF7262402.1"/>
    </source>
</evidence>
<dbReference type="Proteomes" id="UP000822476">
    <property type="component" value="Unassembled WGS sequence"/>
</dbReference>
<organism evidence="1 2">
    <name type="scientific">Paragonimus skrjabini miyazakii</name>
    <dbReference type="NCBI Taxonomy" id="59628"/>
    <lineage>
        <taxon>Eukaryota</taxon>
        <taxon>Metazoa</taxon>
        <taxon>Spiralia</taxon>
        <taxon>Lophotrochozoa</taxon>
        <taxon>Platyhelminthes</taxon>
        <taxon>Trematoda</taxon>
        <taxon>Digenea</taxon>
        <taxon>Plagiorchiida</taxon>
        <taxon>Troglotremata</taxon>
        <taxon>Troglotrematidae</taxon>
        <taxon>Paragonimus</taxon>
    </lineage>
</organism>